<dbReference type="InterPro" id="IPR019328">
    <property type="entry name" value="PIGH-H_dom"/>
</dbReference>
<protein>
    <recommendedName>
        <fullName evidence="4">Phosphatidylinositol N-acetylglucosaminyltransferase subunit H conserved domain-containing protein</fullName>
    </recommendedName>
</protein>
<comment type="similarity">
    <text evidence="2">Belongs to the PIGH family.</text>
</comment>
<accession>W6MM38</accession>
<dbReference type="RefSeq" id="XP_022459597.1">
    <property type="nucleotide sequence ID" value="XM_022602011.1"/>
</dbReference>
<reference evidence="5" key="1">
    <citation type="submission" date="2013-12" db="EMBL/GenBank/DDBJ databases">
        <authorList>
            <person name="Genoscope - CEA"/>
        </authorList>
    </citation>
    <scope>NUCLEOTIDE SEQUENCE</scope>
    <source>
        <strain evidence="5">CBS 1993</strain>
    </source>
</reference>
<feature type="transmembrane region" description="Helical" evidence="3">
    <location>
        <begin position="58"/>
        <end position="77"/>
    </location>
</feature>
<dbReference type="Pfam" id="PF10181">
    <property type="entry name" value="PIG-H"/>
    <property type="match status" value="1"/>
</dbReference>
<sequence>MARAHVLRATVCGPGGTTRYTQSAGDSTLSSVLKGQVSQCNYADFTVTNSEPSDGSLLFYRLGILLCLFAGFSCVFYQISGAPAFEYAIGYVFGPTIRWISDENNTLQALLLCLCFRLFVSITLAYIVTDWVSLKTDMTKSETILILPKVGLQTETRTYRRSFGKLIRQIFGKKYLKPASFEDSKAKAAVGMSLYLSEKKFHPMDRVLDVMINECFSGFNVIFVMQLIHQISDADDYAISVVFPELLPRRELLETVWRCLRECLEK</sequence>
<keyword evidence="3" id="KW-0472">Membrane</keyword>
<dbReference type="OrthoDB" id="3998041at2759"/>
<name>W6MM38_9ASCO</name>
<dbReference type="STRING" id="1382522.W6MM38"/>
<comment type="pathway">
    <text evidence="1">Glycolipid biosynthesis; glycosylphosphatidylinositol-anchor biosynthesis.</text>
</comment>
<feature type="transmembrane region" description="Helical" evidence="3">
    <location>
        <begin position="107"/>
        <end position="128"/>
    </location>
</feature>
<evidence type="ECO:0000256" key="1">
    <source>
        <dbReference type="ARBA" id="ARBA00004687"/>
    </source>
</evidence>
<evidence type="ECO:0000313" key="6">
    <source>
        <dbReference type="Proteomes" id="UP000019384"/>
    </source>
</evidence>
<evidence type="ECO:0000256" key="3">
    <source>
        <dbReference type="SAM" id="Phobius"/>
    </source>
</evidence>
<feature type="domain" description="Phosphatidylinositol N-acetylglucosaminyltransferase subunit H conserved" evidence="4">
    <location>
        <begin position="143"/>
        <end position="244"/>
    </location>
</feature>
<dbReference type="InterPro" id="IPR044215">
    <property type="entry name" value="PIG-H"/>
</dbReference>
<keyword evidence="6" id="KW-1185">Reference proteome</keyword>
<dbReference type="GeneID" id="34520985"/>
<proteinExistence type="inferred from homology"/>
<dbReference type="Proteomes" id="UP000019384">
    <property type="component" value="Unassembled WGS sequence"/>
</dbReference>
<dbReference type="PANTHER" id="PTHR15231:SF1">
    <property type="entry name" value="PHOSPHATIDYLINOSITOL N-ACETYLGLUCOSAMINYLTRANSFERASE SUBUNIT H"/>
    <property type="match status" value="1"/>
</dbReference>
<gene>
    <name evidence="5" type="ORF">KUCA_T00003583001</name>
</gene>
<organism evidence="5 6">
    <name type="scientific">Kuraishia capsulata CBS 1993</name>
    <dbReference type="NCBI Taxonomy" id="1382522"/>
    <lineage>
        <taxon>Eukaryota</taxon>
        <taxon>Fungi</taxon>
        <taxon>Dikarya</taxon>
        <taxon>Ascomycota</taxon>
        <taxon>Saccharomycotina</taxon>
        <taxon>Pichiomycetes</taxon>
        <taxon>Pichiales</taxon>
        <taxon>Pichiaceae</taxon>
        <taxon>Kuraishia</taxon>
    </lineage>
</organism>
<keyword evidence="3" id="KW-1133">Transmembrane helix</keyword>
<reference evidence="5" key="2">
    <citation type="submission" date="2014-02" db="EMBL/GenBank/DDBJ databases">
        <title>Complete DNA sequence of /Kuraishia capsulata/ illustrates novel genomic features among budding yeasts (/Saccharomycotina/).</title>
        <authorList>
            <person name="Morales L."/>
            <person name="Noel B."/>
            <person name="Porcel B."/>
            <person name="Marcet-Houben M."/>
            <person name="Hullo M-F."/>
            <person name="Sacerdot C."/>
            <person name="Tekaia F."/>
            <person name="Leh-Louis V."/>
            <person name="Despons L."/>
            <person name="Khanna V."/>
            <person name="Aury J-M."/>
            <person name="Barbe V."/>
            <person name="Couloux A."/>
            <person name="Labadie K."/>
            <person name="Pelletier E."/>
            <person name="Souciet J-L."/>
            <person name="Boekhout T."/>
            <person name="Gabaldon T."/>
            <person name="Wincker P."/>
            <person name="Dujon B."/>
        </authorList>
    </citation>
    <scope>NUCLEOTIDE SEQUENCE</scope>
    <source>
        <strain evidence="5">CBS 1993</strain>
    </source>
</reference>
<evidence type="ECO:0000259" key="4">
    <source>
        <dbReference type="Pfam" id="PF10181"/>
    </source>
</evidence>
<dbReference type="EMBL" id="HG793128">
    <property type="protein sequence ID" value="CDK27604.1"/>
    <property type="molecule type" value="Genomic_DNA"/>
</dbReference>
<dbReference type="UniPathway" id="UPA00196"/>
<dbReference type="GO" id="GO:0006506">
    <property type="term" value="P:GPI anchor biosynthetic process"/>
    <property type="evidence" value="ECO:0007669"/>
    <property type="project" value="UniProtKB-UniPathway"/>
</dbReference>
<dbReference type="AlphaFoldDB" id="W6MM38"/>
<dbReference type="PANTHER" id="PTHR15231">
    <property type="entry name" value="PHOSPHATIDYLINOSITOL N-ACETYLGLUCOSAMINYLTRANSFERASE SUBUNIT H"/>
    <property type="match status" value="1"/>
</dbReference>
<keyword evidence="3" id="KW-0812">Transmembrane</keyword>
<evidence type="ECO:0000313" key="5">
    <source>
        <dbReference type="EMBL" id="CDK27604.1"/>
    </source>
</evidence>
<dbReference type="HOGENOM" id="CLU_1046084_0_0_1"/>
<evidence type="ECO:0000256" key="2">
    <source>
        <dbReference type="ARBA" id="ARBA00009610"/>
    </source>
</evidence>
<dbReference type="GO" id="GO:0000506">
    <property type="term" value="C:glycosylphosphatidylinositol-N-acetylglucosaminyltransferase (GPI-GnT) complex"/>
    <property type="evidence" value="ECO:0007669"/>
    <property type="project" value="InterPro"/>
</dbReference>